<dbReference type="PANTHER" id="PTHR34756">
    <property type="entry name" value="CELL DIVISION CYCLE-ASSOCIATED PROTEIN 3"/>
    <property type="match status" value="1"/>
</dbReference>
<feature type="non-terminal residue" evidence="2">
    <location>
        <position position="204"/>
    </location>
</feature>
<dbReference type="PANTHER" id="PTHR34756:SF1">
    <property type="entry name" value="CELL DIVISION CYCLE-ASSOCIATED PROTEIN 3"/>
    <property type="match status" value="1"/>
</dbReference>
<name>A0A2G8JS05_STIJA</name>
<dbReference type="Proteomes" id="UP000230750">
    <property type="component" value="Unassembled WGS sequence"/>
</dbReference>
<dbReference type="InterPro" id="IPR038832">
    <property type="entry name" value="CDCA3"/>
</dbReference>
<keyword evidence="2" id="KW-0131">Cell cycle</keyword>
<accession>A0A2G8JS05</accession>
<keyword evidence="2" id="KW-0132">Cell division</keyword>
<feature type="compositionally biased region" description="Low complexity" evidence="1">
    <location>
        <begin position="136"/>
        <end position="149"/>
    </location>
</feature>
<comment type="caution">
    <text evidence="2">The sequence shown here is derived from an EMBL/GenBank/DDBJ whole genome shotgun (WGS) entry which is preliminary data.</text>
</comment>
<dbReference type="OrthoDB" id="6337960at2759"/>
<dbReference type="GO" id="GO:0051301">
    <property type="term" value="P:cell division"/>
    <property type="evidence" value="ECO:0007669"/>
    <property type="project" value="UniProtKB-KW"/>
</dbReference>
<gene>
    <name evidence="2" type="ORF">BSL78_24619</name>
</gene>
<organism evidence="2 3">
    <name type="scientific">Stichopus japonicus</name>
    <name type="common">Sea cucumber</name>
    <dbReference type="NCBI Taxonomy" id="307972"/>
    <lineage>
        <taxon>Eukaryota</taxon>
        <taxon>Metazoa</taxon>
        <taxon>Echinodermata</taxon>
        <taxon>Eleutherozoa</taxon>
        <taxon>Echinozoa</taxon>
        <taxon>Holothuroidea</taxon>
        <taxon>Aspidochirotacea</taxon>
        <taxon>Aspidochirotida</taxon>
        <taxon>Stichopodidae</taxon>
        <taxon>Apostichopus</taxon>
    </lineage>
</organism>
<dbReference type="EMBL" id="MRZV01001347">
    <property type="protein sequence ID" value="PIK38552.1"/>
    <property type="molecule type" value="Genomic_DNA"/>
</dbReference>
<proteinExistence type="predicted"/>
<dbReference type="AlphaFoldDB" id="A0A2G8JS05"/>
<protein>
    <submittedName>
        <fullName evidence="2">Putative cell division cycle-associated protein 3</fullName>
    </submittedName>
</protein>
<feature type="compositionally biased region" description="Basic and acidic residues" evidence="1">
    <location>
        <begin position="150"/>
        <end position="178"/>
    </location>
</feature>
<keyword evidence="3" id="KW-1185">Reference proteome</keyword>
<sequence>MGASESREDSHNKLVEEKNATPIQNRRILTLQDPRSPSESIHRTPIITDTTDFQDPRSPTAEICRTPVEETGDPRSPTEGIPRTPANPFVFPDPRSPSIGITRTPMIKTIEEREIAQESEDQSAELRRRKVEHSGDSTNETMNNNSNNAEDNRLRDNEDEKEKSNADDEKDVDTKAEPLEAIDTPQYEAELAKLRLVDENTSKE</sequence>
<feature type="compositionally biased region" description="Basic and acidic residues" evidence="1">
    <location>
        <begin position="1"/>
        <end position="19"/>
    </location>
</feature>
<evidence type="ECO:0000313" key="3">
    <source>
        <dbReference type="Proteomes" id="UP000230750"/>
    </source>
</evidence>
<evidence type="ECO:0000313" key="2">
    <source>
        <dbReference type="EMBL" id="PIK38552.1"/>
    </source>
</evidence>
<reference evidence="2 3" key="1">
    <citation type="journal article" date="2017" name="PLoS Biol.">
        <title>The sea cucumber genome provides insights into morphological evolution and visceral regeneration.</title>
        <authorList>
            <person name="Zhang X."/>
            <person name="Sun L."/>
            <person name="Yuan J."/>
            <person name="Sun Y."/>
            <person name="Gao Y."/>
            <person name="Zhang L."/>
            <person name="Li S."/>
            <person name="Dai H."/>
            <person name="Hamel J.F."/>
            <person name="Liu C."/>
            <person name="Yu Y."/>
            <person name="Liu S."/>
            <person name="Lin W."/>
            <person name="Guo K."/>
            <person name="Jin S."/>
            <person name="Xu P."/>
            <person name="Storey K.B."/>
            <person name="Huan P."/>
            <person name="Zhang T."/>
            <person name="Zhou Y."/>
            <person name="Zhang J."/>
            <person name="Lin C."/>
            <person name="Li X."/>
            <person name="Xing L."/>
            <person name="Huo D."/>
            <person name="Sun M."/>
            <person name="Wang L."/>
            <person name="Mercier A."/>
            <person name="Li F."/>
            <person name="Yang H."/>
            <person name="Xiang J."/>
        </authorList>
    </citation>
    <scope>NUCLEOTIDE SEQUENCE [LARGE SCALE GENOMIC DNA]</scope>
    <source>
        <strain evidence="2">Shaxun</strain>
        <tissue evidence="2">Muscle</tissue>
    </source>
</reference>
<evidence type="ECO:0000256" key="1">
    <source>
        <dbReference type="SAM" id="MobiDB-lite"/>
    </source>
</evidence>
<feature type="region of interest" description="Disordered" evidence="1">
    <location>
        <begin position="1"/>
        <end position="187"/>
    </location>
</feature>